<evidence type="ECO:0000256" key="4">
    <source>
        <dbReference type="ARBA" id="ARBA00022679"/>
    </source>
</evidence>
<evidence type="ECO:0000259" key="15">
    <source>
        <dbReference type="Pfam" id="PF08351"/>
    </source>
</evidence>
<evidence type="ECO:0000256" key="12">
    <source>
        <dbReference type="ARBA" id="ARBA00049914"/>
    </source>
</evidence>
<dbReference type="InterPro" id="IPR013562">
    <property type="entry name" value="TmcA/NAT10_N"/>
</dbReference>
<dbReference type="Gene3D" id="3.40.50.300">
    <property type="entry name" value="P-loop containing nucleotide triphosphate hydrolases"/>
    <property type="match status" value="1"/>
</dbReference>
<keyword evidence="8 13" id="KW-0694">RNA-binding</keyword>
<comment type="function">
    <text evidence="13">Catalyzes the formation of N(4)-acetylcytidine (ac(4)C) at the wobble position of tRNA(Met), by using acetyl-CoA as an acetyl donor and ATP (or GTP).</text>
</comment>
<evidence type="ECO:0000256" key="13">
    <source>
        <dbReference type="HAMAP-Rule" id="MF_01886"/>
    </source>
</evidence>
<dbReference type="InterPro" id="IPR024914">
    <property type="entry name" value="tRNA_acetyltr_TmcA"/>
</dbReference>
<dbReference type="InterPro" id="IPR007807">
    <property type="entry name" value="TcmA/NAT10_helicase"/>
</dbReference>
<feature type="domain" description="TmcA/NAT10 N-terminal" evidence="15">
    <location>
        <begin position="5"/>
        <end position="162"/>
    </location>
</feature>
<dbReference type="GO" id="GO:0005737">
    <property type="term" value="C:cytoplasm"/>
    <property type="evidence" value="ECO:0007669"/>
    <property type="project" value="UniProtKB-SubCell"/>
</dbReference>
<dbReference type="InterPro" id="IPR000182">
    <property type="entry name" value="GNAT_dom"/>
</dbReference>
<evidence type="ECO:0000259" key="14">
    <source>
        <dbReference type="Pfam" id="PF05127"/>
    </source>
</evidence>
<dbReference type="InterPro" id="IPR016181">
    <property type="entry name" value="Acyl_CoA_acyltransferase"/>
</dbReference>
<keyword evidence="3 13" id="KW-0820">tRNA-binding</keyword>
<evidence type="ECO:0000256" key="1">
    <source>
        <dbReference type="ARBA" id="ARBA00022490"/>
    </source>
</evidence>
<evidence type="ECO:0000256" key="6">
    <source>
        <dbReference type="ARBA" id="ARBA00022741"/>
    </source>
</evidence>
<comment type="caution">
    <text evidence="13">Lacks conserved residue(s) required for the propagation of feature annotation.</text>
</comment>
<comment type="catalytic activity">
    <reaction evidence="11">
        <text>a cytidine in RNA + acetyl-CoA + ATP + H2O = an N(4)-acetylcytidine in RNA + ADP + phosphate + CoA + H(+)</text>
        <dbReference type="Rhea" id="RHEA:82211"/>
        <dbReference type="Rhea" id="RHEA-COMP:15704"/>
        <dbReference type="Rhea" id="RHEA-COMP:19834"/>
        <dbReference type="ChEBI" id="CHEBI:15377"/>
        <dbReference type="ChEBI" id="CHEBI:15378"/>
        <dbReference type="ChEBI" id="CHEBI:30616"/>
        <dbReference type="ChEBI" id="CHEBI:43474"/>
        <dbReference type="ChEBI" id="CHEBI:57287"/>
        <dbReference type="ChEBI" id="CHEBI:57288"/>
        <dbReference type="ChEBI" id="CHEBI:74900"/>
        <dbReference type="ChEBI" id="CHEBI:82748"/>
        <dbReference type="ChEBI" id="CHEBI:456216"/>
    </reaction>
</comment>
<feature type="binding site" evidence="13">
    <location>
        <begin position="509"/>
        <end position="511"/>
    </location>
    <ligand>
        <name>acetyl-CoA</name>
        <dbReference type="ChEBI" id="CHEBI:57288"/>
    </ligand>
</feature>
<dbReference type="PANTHER" id="PTHR10925">
    <property type="entry name" value="N-ACETYLTRANSFERASE 10"/>
    <property type="match status" value="1"/>
</dbReference>
<name>B5IHD3_ACIB4</name>
<dbReference type="SUPFAM" id="SSF55729">
    <property type="entry name" value="Acyl-CoA N-acyltransferases (Nat)"/>
    <property type="match status" value="1"/>
</dbReference>
<keyword evidence="4 13" id="KW-0808">Transferase</keyword>
<comment type="catalytic activity">
    <reaction evidence="10">
        <text>a cytidine in tRNA + acetyl-CoA + ATP + H2O = an N(4)-acetylcytidine in tRNA + ADP + phosphate + CoA + H(+)</text>
        <dbReference type="Rhea" id="RHEA:53876"/>
        <dbReference type="Rhea" id="RHEA-COMP:13670"/>
        <dbReference type="Rhea" id="RHEA-COMP:13671"/>
        <dbReference type="ChEBI" id="CHEBI:15377"/>
        <dbReference type="ChEBI" id="CHEBI:15378"/>
        <dbReference type="ChEBI" id="CHEBI:30616"/>
        <dbReference type="ChEBI" id="CHEBI:43474"/>
        <dbReference type="ChEBI" id="CHEBI:57287"/>
        <dbReference type="ChEBI" id="CHEBI:57288"/>
        <dbReference type="ChEBI" id="CHEBI:74900"/>
        <dbReference type="ChEBI" id="CHEBI:82748"/>
        <dbReference type="ChEBI" id="CHEBI:456216"/>
    </reaction>
</comment>
<evidence type="ECO:0000256" key="8">
    <source>
        <dbReference type="ARBA" id="ARBA00022884"/>
    </source>
</evidence>
<keyword evidence="6 13" id="KW-0547">Nucleotide-binding</keyword>
<dbReference type="GO" id="GO:1904812">
    <property type="term" value="P:rRNA acetylation involved in maturation of SSU-rRNA"/>
    <property type="evidence" value="ECO:0007669"/>
    <property type="project" value="TreeGrafter"/>
</dbReference>
<comment type="catalytic activity">
    <reaction evidence="12">
        <text>a cytidine in mRNA + acetyl-CoA + ATP + H2O = an N(4)-acetylcytidine in mRNA + ADP + phosphate + CoA + H(+)</text>
        <dbReference type="Rhea" id="RHEA:58480"/>
        <dbReference type="Rhea" id="RHEA-COMP:15145"/>
        <dbReference type="Rhea" id="RHEA-COMP:15146"/>
        <dbReference type="ChEBI" id="CHEBI:15377"/>
        <dbReference type="ChEBI" id="CHEBI:15378"/>
        <dbReference type="ChEBI" id="CHEBI:30616"/>
        <dbReference type="ChEBI" id="CHEBI:43474"/>
        <dbReference type="ChEBI" id="CHEBI:57287"/>
        <dbReference type="ChEBI" id="CHEBI:57288"/>
        <dbReference type="ChEBI" id="CHEBI:74900"/>
        <dbReference type="ChEBI" id="CHEBI:82748"/>
        <dbReference type="ChEBI" id="CHEBI:456216"/>
    </reaction>
</comment>
<keyword evidence="1 13" id="KW-0963">Cytoplasm</keyword>
<keyword evidence="19" id="KW-1185">Reference proteome</keyword>
<evidence type="ECO:0000259" key="17">
    <source>
        <dbReference type="Pfam" id="PF13725"/>
    </source>
</evidence>
<dbReference type="RefSeq" id="WP_008086609.1">
    <property type="nucleotide sequence ID" value="NC_013926.1"/>
</dbReference>
<dbReference type="GO" id="GO:0051392">
    <property type="term" value="F:tRNA cytidine N4-acetyltransferase activity"/>
    <property type="evidence" value="ECO:0007669"/>
    <property type="project" value="UniProtKB-UniRule"/>
</dbReference>
<dbReference type="GO" id="GO:1990883">
    <property type="term" value="F:18S rRNA cytidine N-acetyltransferase activity"/>
    <property type="evidence" value="ECO:0007669"/>
    <property type="project" value="TreeGrafter"/>
</dbReference>
<feature type="binding site" evidence="13">
    <location>
        <position position="202"/>
    </location>
    <ligand>
        <name>ATP</name>
        <dbReference type="ChEBI" id="CHEBI:30616"/>
    </ligand>
</feature>
<feature type="domain" description="Possible tRNA binding" evidence="17">
    <location>
        <begin position="627"/>
        <end position="713"/>
    </location>
</feature>
<dbReference type="HOGENOM" id="CLU_004652_1_0_2"/>
<evidence type="ECO:0000313" key="19">
    <source>
        <dbReference type="Proteomes" id="UP000001400"/>
    </source>
</evidence>
<dbReference type="Pfam" id="PF13725">
    <property type="entry name" value="tRNA_bind_2"/>
    <property type="match status" value="1"/>
</dbReference>
<keyword evidence="5 13" id="KW-0819">tRNA processing</keyword>
<dbReference type="GO" id="GO:0000049">
    <property type="term" value="F:tRNA binding"/>
    <property type="evidence" value="ECO:0007669"/>
    <property type="project" value="UniProtKB-UniRule"/>
</dbReference>
<sequence>MPEQDILELVDELVKEAKRCNQRRLIVIADKRERGIALLQEILSKVQLSRKITFAKTIDFKVPGEIEELKNSEKYLGTNYELLAMDLHHSFIPNDLGKLINIVEGGGLIILLTPPFENWPKMRNFFHEVILTPPYTMDDIKGNFARWVIKKLKEHNGITIIENGKITKRGNLNCEKRDRKIEIPKKTRFPRDAYEMCMSQDQVRVLQTIERIGKHGVVIITADRGRGKSSVLGIAAGMLAGKLKRIGITAPDFSNIKEIFRFFEISARVRDLKVKRRWKSIVSKNFKIEYVEPVNVEPKKYDLLIVDEAAGIPVPLLLKYLKSKRVIYSTTTHGYEGTGRSFSIRFMKEVRRRVKNLILIEMNEPIRYSKDDPVERWLFDTLLLDSEPPKLEKVEIEKLEYKKYEIEELLSDENKLREYYGIFVLAHYRNNPNDFGILCDAPNHEIRTLEYNGHVVCSVQLAREGGIEKYVDELYYGTTPPGNIVPDVMIKHHRMKDFAKYSGFRIVRIATHPEFMDMGIGSLMLENIKREQGDWIGSSFGATERLMHFWTRNEFYPIHISPKINESTGEYSVVIIYPKKDDIKEKVEMARRKFGERFITSLGEIHKHMEPEIAREILNSLPKYKNLELDPIDWKRLIVYSWGPGNYETMVDVIYRIASSYFFLKCKPKLSREQEIILISKVLQHGQWEEVGRGIGKGGTYVVIELREIMRKFIGGRYNDEVLEFQRRFHGEN</sequence>
<comment type="similarity">
    <text evidence="13">Belongs to the TmcA family.</text>
</comment>
<dbReference type="HAMAP" id="MF_01886">
    <property type="entry name" value="tRNA_acetyltr_TmcA"/>
    <property type="match status" value="1"/>
</dbReference>
<feature type="domain" description="N-acetyltransferase" evidence="16">
    <location>
        <begin position="421"/>
        <end position="529"/>
    </location>
</feature>
<evidence type="ECO:0000256" key="9">
    <source>
        <dbReference type="ARBA" id="ARBA00023315"/>
    </source>
</evidence>
<feature type="domain" description="TcmA/NAT10 helicase" evidence="14">
    <location>
        <begin position="219"/>
        <end position="385"/>
    </location>
</feature>
<dbReference type="eggNOG" id="arCOG01951">
    <property type="taxonomic scope" value="Archaea"/>
</dbReference>
<dbReference type="GO" id="GO:0002101">
    <property type="term" value="P:tRNA wobble cytosine modification"/>
    <property type="evidence" value="ECO:0007669"/>
    <property type="project" value="UniProtKB-UniRule"/>
</dbReference>
<evidence type="ECO:0000256" key="7">
    <source>
        <dbReference type="ARBA" id="ARBA00022840"/>
    </source>
</evidence>
<evidence type="ECO:0000256" key="3">
    <source>
        <dbReference type="ARBA" id="ARBA00022555"/>
    </source>
</evidence>
<dbReference type="GeneID" id="8827152"/>
<reference evidence="18" key="1">
    <citation type="submission" date="2010-02" db="EMBL/GenBank/DDBJ databases">
        <title>Complete sequence of Aciduliprofundum boonei T469.</title>
        <authorList>
            <consortium name="US DOE Joint Genome Institute"/>
            <person name="Lucas S."/>
            <person name="Copeland A."/>
            <person name="Lapidus A."/>
            <person name="Cheng J.-F."/>
            <person name="Bruce D."/>
            <person name="Goodwin L."/>
            <person name="Pitluck S."/>
            <person name="Saunders E."/>
            <person name="Detter J.C."/>
            <person name="Han C."/>
            <person name="Tapia R."/>
            <person name="Land M."/>
            <person name="Hauser L."/>
            <person name="Kyrpides N."/>
            <person name="Mikhailova N."/>
            <person name="Flores G."/>
            <person name="Reysenbach A.-L."/>
            <person name="Woyke T."/>
        </authorList>
    </citation>
    <scope>NUCLEOTIDE SEQUENCE</scope>
    <source>
        <strain evidence="18">T469</strain>
    </source>
</reference>
<dbReference type="Pfam" id="PF13718">
    <property type="entry name" value="GNAT_acetyltr_2"/>
    <property type="match status" value="1"/>
</dbReference>
<protein>
    <recommendedName>
        <fullName evidence="13">tRNA(Met) cytidine acetyltransferase TmcA</fullName>
        <ecNumber evidence="13">2.3.1.193</ecNumber>
    </recommendedName>
</protein>
<evidence type="ECO:0000256" key="10">
    <source>
        <dbReference type="ARBA" id="ARBA00049883"/>
    </source>
</evidence>
<dbReference type="KEGG" id="abi:Aboo_0211"/>
<dbReference type="Gene3D" id="3.40.50.11040">
    <property type="match status" value="1"/>
</dbReference>
<keyword evidence="7 13" id="KW-0067">ATP-binding</keyword>
<dbReference type="OrthoDB" id="312894at2157"/>
<dbReference type="Proteomes" id="UP000001400">
    <property type="component" value="Chromosome"/>
</dbReference>
<feature type="binding site" evidence="13">
    <location>
        <position position="552"/>
    </location>
    <ligand>
        <name>acetyl-CoA</name>
        <dbReference type="ChEBI" id="CHEBI:57288"/>
    </ligand>
</feature>
<dbReference type="AlphaFoldDB" id="B5IHD3"/>
<evidence type="ECO:0000256" key="5">
    <source>
        <dbReference type="ARBA" id="ARBA00022694"/>
    </source>
</evidence>
<evidence type="ECO:0000256" key="11">
    <source>
        <dbReference type="ARBA" id="ARBA00049889"/>
    </source>
</evidence>
<evidence type="ECO:0000259" key="16">
    <source>
        <dbReference type="Pfam" id="PF13718"/>
    </source>
</evidence>
<dbReference type="PANTHER" id="PTHR10925:SF5">
    <property type="entry name" value="RNA CYTIDINE ACETYLTRANSFERASE"/>
    <property type="match status" value="1"/>
</dbReference>
<evidence type="ECO:0000313" key="18">
    <source>
        <dbReference type="EMBL" id="ADD08023.1"/>
    </source>
</evidence>
<feature type="binding site" evidence="13">
    <location>
        <position position="367"/>
    </location>
    <ligand>
        <name>ATP</name>
        <dbReference type="ChEBI" id="CHEBI:30616"/>
    </ligand>
</feature>
<keyword evidence="2" id="KW-0698">rRNA processing</keyword>
<dbReference type="InterPro" id="IPR027992">
    <property type="entry name" value="tRNA_bind_dom"/>
</dbReference>
<accession>B5IHD3</accession>
<dbReference type="Pfam" id="PF08351">
    <property type="entry name" value="TmcA_N"/>
    <property type="match status" value="1"/>
</dbReference>
<dbReference type="InterPro" id="IPR032672">
    <property type="entry name" value="TmcA/NAT10/Kre33"/>
</dbReference>
<dbReference type="STRING" id="439481.Aboo_0211"/>
<dbReference type="SUPFAM" id="SSF52540">
    <property type="entry name" value="P-loop containing nucleoside triphosphate hydrolases"/>
    <property type="match status" value="1"/>
</dbReference>
<dbReference type="EMBL" id="CP001941">
    <property type="protein sequence ID" value="ADD08023.1"/>
    <property type="molecule type" value="Genomic_DNA"/>
</dbReference>
<comment type="subcellular location">
    <subcellularLocation>
        <location evidence="13">Cytoplasm</location>
    </subcellularLocation>
</comment>
<dbReference type="Gene3D" id="3.40.630.30">
    <property type="match status" value="1"/>
</dbReference>
<organism evidence="18 19">
    <name type="scientific">Aciduliprofundum boonei (strain DSM 19572 / T469)</name>
    <dbReference type="NCBI Taxonomy" id="439481"/>
    <lineage>
        <taxon>Archaea</taxon>
        <taxon>Methanobacteriati</taxon>
        <taxon>Thermoplasmatota</taxon>
        <taxon>DHVE2 group</taxon>
        <taxon>Candidatus Aciduliprofundum</taxon>
    </lineage>
</organism>
<keyword evidence="9 13" id="KW-0012">Acyltransferase</keyword>
<dbReference type="EC" id="2.3.1.193" evidence="13"/>
<dbReference type="InterPro" id="IPR027417">
    <property type="entry name" value="P-loop_NTPase"/>
</dbReference>
<gene>
    <name evidence="13" type="primary">tmcA</name>
    <name evidence="18" type="ordered locus">Aboo_0211</name>
</gene>
<evidence type="ECO:0000256" key="2">
    <source>
        <dbReference type="ARBA" id="ARBA00022552"/>
    </source>
</evidence>
<dbReference type="GO" id="GO:0005524">
    <property type="term" value="F:ATP binding"/>
    <property type="evidence" value="ECO:0007669"/>
    <property type="project" value="UniProtKB-UniRule"/>
</dbReference>
<dbReference type="GO" id="GO:0051391">
    <property type="term" value="P:tRNA acetylation"/>
    <property type="evidence" value="ECO:0007669"/>
    <property type="project" value="UniProtKB-UniRule"/>
</dbReference>
<proteinExistence type="inferred from homology"/>
<dbReference type="Pfam" id="PF05127">
    <property type="entry name" value="NAT10_TcmA_helicase"/>
    <property type="match status" value="1"/>
</dbReference>
<comment type="catalytic activity">
    <reaction evidence="13">
        <text>cytidine(34) in elongator tRNA(Met) + acetyl-CoA + ATP + H2O = N(4)-acetylcytidine(34) in elongator tRNA(Met) + ADP + phosphate + CoA + H(+)</text>
        <dbReference type="Rhea" id="RHEA:43788"/>
        <dbReference type="Rhea" id="RHEA-COMP:10693"/>
        <dbReference type="Rhea" id="RHEA-COMP:10694"/>
        <dbReference type="ChEBI" id="CHEBI:15377"/>
        <dbReference type="ChEBI" id="CHEBI:15378"/>
        <dbReference type="ChEBI" id="CHEBI:30616"/>
        <dbReference type="ChEBI" id="CHEBI:43474"/>
        <dbReference type="ChEBI" id="CHEBI:57287"/>
        <dbReference type="ChEBI" id="CHEBI:57288"/>
        <dbReference type="ChEBI" id="CHEBI:74900"/>
        <dbReference type="ChEBI" id="CHEBI:82748"/>
        <dbReference type="ChEBI" id="CHEBI:456216"/>
        <dbReference type="EC" id="2.3.1.193"/>
    </reaction>
</comment>